<evidence type="ECO:0000256" key="1">
    <source>
        <dbReference type="SAM" id="MobiDB-lite"/>
    </source>
</evidence>
<dbReference type="GeneID" id="68349713"/>
<feature type="compositionally biased region" description="Pro residues" evidence="1">
    <location>
        <begin position="454"/>
        <end position="479"/>
    </location>
</feature>
<feature type="compositionally biased region" description="Pro residues" evidence="1">
    <location>
        <begin position="501"/>
        <end position="510"/>
    </location>
</feature>
<feature type="compositionally biased region" description="Gly residues" evidence="1">
    <location>
        <begin position="520"/>
        <end position="559"/>
    </location>
</feature>
<dbReference type="PROSITE" id="PS51391">
    <property type="entry name" value="CID"/>
    <property type="match status" value="1"/>
</dbReference>
<dbReference type="AlphaFoldDB" id="A0A9P8N7G1"/>
<dbReference type="PANTHER" id="PTHR12323:SF0">
    <property type="entry name" value="CALCIUM HOMEOSTASIS ENDOPLASMIC RETICULUM PROTEIN"/>
    <property type="match status" value="1"/>
</dbReference>
<evidence type="ECO:0000313" key="3">
    <source>
        <dbReference type="EMBL" id="KAH0967942.1"/>
    </source>
</evidence>
<dbReference type="RefSeq" id="XP_044725455.1">
    <property type="nucleotide sequence ID" value="XM_044859055.1"/>
</dbReference>
<dbReference type="PANTHER" id="PTHR12323">
    <property type="entry name" value="SR-RELATED CTD ASSOCIATED FACTOR 6"/>
    <property type="match status" value="1"/>
</dbReference>
<dbReference type="Pfam" id="PF04818">
    <property type="entry name" value="CID"/>
    <property type="match status" value="1"/>
</dbReference>
<feature type="compositionally biased region" description="Basic residues" evidence="1">
    <location>
        <begin position="343"/>
        <end position="353"/>
    </location>
</feature>
<dbReference type="GO" id="GO:0006874">
    <property type="term" value="P:intracellular calcium ion homeostasis"/>
    <property type="evidence" value="ECO:0007669"/>
    <property type="project" value="TreeGrafter"/>
</dbReference>
<reference evidence="3" key="1">
    <citation type="submission" date="2021-09" db="EMBL/GenBank/DDBJ databases">
        <title>A high-quality genome of the endoparasitic fungus Hirsutella rhossiliensis with a comparison of Hirsutella genomes reveals transposable elements contributing to genome size variation.</title>
        <authorList>
            <person name="Lin R."/>
            <person name="Jiao Y."/>
            <person name="Sun X."/>
            <person name="Ling J."/>
            <person name="Xie B."/>
            <person name="Cheng X."/>
        </authorList>
    </citation>
    <scope>NUCLEOTIDE SEQUENCE</scope>
    <source>
        <strain evidence="3">HR02</strain>
    </source>
</reference>
<proteinExistence type="predicted"/>
<name>A0A9P8N7G1_9HYPO</name>
<feature type="domain" description="CID" evidence="2">
    <location>
        <begin position="26"/>
        <end position="175"/>
    </location>
</feature>
<accession>A0A9P8N7G1</accession>
<dbReference type="EMBL" id="JAIZPD010000001">
    <property type="protein sequence ID" value="KAH0967942.1"/>
    <property type="molecule type" value="Genomic_DNA"/>
</dbReference>
<evidence type="ECO:0000259" key="2">
    <source>
        <dbReference type="PROSITE" id="PS51391"/>
    </source>
</evidence>
<dbReference type="OrthoDB" id="21470at2759"/>
<organism evidence="3 4">
    <name type="scientific">Hirsutella rhossiliensis</name>
    <dbReference type="NCBI Taxonomy" id="111463"/>
    <lineage>
        <taxon>Eukaryota</taxon>
        <taxon>Fungi</taxon>
        <taxon>Dikarya</taxon>
        <taxon>Ascomycota</taxon>
        <taxon>Pezizomycotina</taxon>
        <taxon>Sordariomycetes</taxon>
        <taxon>Hypocreomycetidae</taxon>
        <taxon>Hypocreales</taxon>
        <taxon>Ophiocordycipitaceae</taxon>
        <taxon>Hirsutella</taxon>
    </lineage>
</organism>
<feature type="compositionally biased region" description="Low complexity" evidence="1">
    <location>
        <begin position="331"/>
        <end position="342"/>
    </location>
</feature>
<dbReference type="InterPro" id="IPR008942">
    <property type="entry name" value="ENTH_VHS"/>
</dbReference>
<comment type="caution">
    <text evidence="3">The sequence shown here is derived from an EMBL/GenBank/DDBJ whole genome shotgun (WGS) entry which is preliminary data.</text>
</comment>
<keyword evidence="4" id="KW-1185">Reference proteome</keyword>
<sequence>MVSTPDLVVAKTALTATLIRADPNALHRGDVARFLELLDNTLDECSRPNVQKCKNWIIANVVPSGRRAATLGKYLVALSESMDIDFDRPSVMRRRLHVLFIASDVLHHVITRQRNDELARSWDSHLPAMVATASTFEKCPKHLTKVRNLISLWEEREYLHAAFITRLRDSFAQASDKNSGTRIQISKEALKLAKEAPYTMPSSHGDPSTAWNHLPATSWLVQLAPDSTRPVRRDYLRPSQLTPGRLQEDLINRVKSALSDVEALFQDEHVREKTGADFNLLGEVQKQGDSADDAASIDTYWGWSRPLCHRTKQRRRTAASNPPPARRSRSGSRSPSRLSSANRSRRSPKRFKYSSRSQSRDKSRSPGRRNSSSGLHHRGSCRDRQRTSSRRSYTNSMSRPSSRSSTRSGSGPPCHRPSPSPSSYNDSDRRGVQQPPNPHAPHGFPAMPQGPGGFPVPPPPPPVGYQGIFPPPPPPPPQGWNPNQSGFVPPPIMGGGWGAGPVPPPPPPQSSPYDAQQQYGGRGSGWSGGGGRGYRGRGRGGNGRGGYGYGYGYGGYGSR</sequence>
<feature type="compositionally biased region" description="Low complexity" evidence="1">
    <location>
        <begin position="391"/>
        <end position="413"/>
    </location>
</feature>
<dbReference type="GO" id="GO:0048471">
    <property type="term" value="C:perinuclear region of cytoplasm"/>
    <property type="evidence" value="ECO:0007669"/>
    <property type="project" value="TreeGrafter"/>
</dbReference>
<gene>
    <name evidence="3" type="ORF">HRG_00584</name>
</gene>
<dbReference type="Proteomes" id="UP000824596">
    <property type="component" value="Unassembled WGS sequence"/>
</dbReference>
<evidence type="ECO:0000313" key="4">
    <source>
        <dbReference type="Proteomes" id="UP000824596"/>
    </source>
</evidence>
<dbReference type="InterPro" id="IPR006569">
    <property type="entry name" value="CID_dom"/>
</dbReference>
<dbReference type="Gene3D" id="1.25.40.90">
    <property type="match status" value="1"/>
</dbReference>
<protein>
    <submittedName>
        <fullName evidence="3">RNA polymerase II-binding domain-containing protein</fullName>
    </submittedName>
</protein>
<feature type="region of interest" description="Disordered" evidence="1">
    <location>
        <begin position="311"/>
        <end position="559"/>
    </location>
</feature>